<organism evidence="4 5">
    <name type="scientific">Propionigenium maris DSM 9537</name>
    <dbReference type="NCBI Taxonomy" id="1123000"/>
    <lineage>
        <taxon>Bacteria</taxon>
        <taxon>Fusobacteriati</taxon>
        <taxon>Fusobacteriota</taxon>
        <taxon>Fusobacteriia</taxon>
        <taxon>Fusobacteriales</taxon>
        <taxon>Fusobacteriaceae</taxon>
        <taxon>Propionigenium</taxon>
    </lineage>
</organism>
<dbReference type="InterPro" id="IPR050570">
    <property type="entry name" value="Cell_wall_metabolism_enzyme"/>
</dbReference>
<feature type="coiled-coil region" evidence="2">
    <location>
        <begin position="159"/>
        <end position="232"/>
    </location>
</feature>
<dbReference type="Proteomes" id="UP001144471">
    <property type="component" value="Unassembled WGS sequence"/>
</dbReference>
<protein>
    <submittedName>
        <fullName evidence="4">Peptidase M23</fullName>
    </submittedName>
</protein>
<name>A0A9W6LNH8_9FUSO</name>
<dbReference type="Pfam" id="PF01551">
    <property type="entry name" value="Peptidase_M23"/>
    <property type="match status" value="1"/>
</dbReference>
<sequence length="363" mass="41339">MKRVAAGLLIFSTVALGDSLDEMKQKVESINRGIEASTQRISNIEVEKGKTEDRIVKLEGEIVKVEREIGELTGQITTLSRRVDYSERSLRFSSREEKVKLEEYNAKLEAWNRSQKHSDDSMNLSMNKRKFKELLYSDLERMEQIRSVQKDLDIRRIDIERDRRQLSSLKTKLVRKEQQNQQNKRELSRLIKQLEAEKKQHTTKISSLQGEKKRIEAQIEKIIRERARSVKNVNMSTAKSRVGRLRKPVSGSYTTTFGNVKKGNVRSSGVEIRAALGRIVRGAAGGKVIYAGKFQGLGQVVMVDYGYNMIGIYGNLISVDVKVGEDVKQADKLGILGLSIDGVPDLYYELRFNLKPINPVSMF</sequence>
<keyword evidence="2" id="KW-0175">Coiled coil</keyword>
<proteinExistence type="predicted"/>
<dbReference type="AlphaFoldDB" id="A0A9W6LNH8"/>
<dbReference type="InterPro" id="IPR016047">
    <property type="entry name" value="M23ase_b-sheet_dom"/>
</dbReference>
<dbReference type="GO" id="GO:0004222">
    <property type="term" value="F:metalloendopeptidase activity"/>
    <property type="evidence" value="ECO:0007669"/>
    <property type="project" value="TreeGrafter"/>
</dbReference>
<feature type="domain" description="M23ase beta-sheet core" evidence="3">
    <location>
        <begin position="267"/>
        <end position="359"/>
    </location>
</feature>
<dbReference type="InterPro" id="IPR011055">
    <property type="entry name" value="Dup_hybrid_motif"/>
</dbReference>
<dbReference type="CDD" id="cd12797">
    <property type="entry name" value="M23_peptidase"/>
    <property type="match status" value="1"/>
</dbReference>
<evidence type="ECO:0000256" key="2">
    <source>
        <dbReference type="SAM" id="Coils"/>
    </source>
</evidence>
<evidence type="ECO:0000259" key="3">
    <source>
        <dbReference type="Pfam" id="PF01551"/>
    </source>
</evidence>
<comment type="caution">
    <text evidence="4">The sequence shown here is derived from an EMBL/GenBank/DDBJ whole genome shotgun (WGS) entry which is preliminary data.</text>
</comment>
<dbReference type="Gene3D" id="2.70.70.10">
    <property type="entry name" value="Glucose Permease (Domain IIA)"/>
    <property type="match status" value="1"/>
</dbReference>
<dbReference type="PANTHER" id="PTHR21666:SF289">
    <property type="entry name" value="L-ALA--D-GLU ENDOPEPTIDASE"/>
    <property type="match status" value="1"/>
</dbReference>
<keyword evidence="5" id="KW-1185">Reference proteome</keyword>
<feature type="coiled-coil region" evidence="2">
    <location>
        <begin position="20"/>
        <end position="114"/>
    </location>
</feature>
<dbReference type="SUPFAM" id="SSF51261">
    <property type="entry name" value="Duplicated hybrid motif"/>
    <property type="match status" value="1"/>
</dbReference>
<evidence type="ECO:0000313" key="4">
    <source>
        <dbReference type="EMBL" id="GLI55940.1"/>
    </source>
</evidence>
<keyword evidence="1" id="KW-0732">Signal</keyword>
<accession>A0A9W6LNH8</accession>
<dbReference type="EMBL" id="BSDY01000006">
    <property type="protein sequence ID" value="GLI55940.1"/>
    <property type="molecule type" value="Genomic_DNA"/>
</dbReference>
<reference evidence="4" key="1">
    <citation type="submission" date="2022-12" db="EMBL/GenBank/DDBJ databases">
        <title>Reference genome sequencing for broad-spectrum identification of bacterial and archaeal isolates by mass spectrometry.</title>
        <authorList>
            <person name="Sekiguchi Y."/>
            <person name="Tourlousse D.M."/>
        </authorList>
    </citation>
    <scope>NUCLEOTIDE SEQUENCE</scope>
    <source>
        <strain evidence="4">10succ1</strain>
    </source>
</reference>
<dbReference type="RefSeq" id="WP_281834776.1">
    <property type="nucleotide sequence ID" value="NZ_BSDY01000006.1"/>
</dbReference>
<evidence type="ECO:0000256" key="1">
    <source>
        <dbReference type="ARBA" id="ARBA00022729"/>
    </source>
</evidence>
<dbReference type="Gene3D" id="1.20.5.340">
    <property type="match status" value="1"/>
</dbReference>
<evidence type="ECO:0000313" key="5">
    <source>
        <dbReference type="Proteomes" id="UP001144471"/>
    </source>
</evidence>
<dbReference type="PANTHER" id="PTHR21666">
    <property type="entry name" value="PEPTIDASE-RELATED"/>
    <property type="match status" value="1"/>
</dbReference>
<gene>
    <name evidence="4" type="ORF">PM10SUCC1_14540</name>
</gene>